<dbReference type="Pfam" id="PF26640">
    <property type="entry name" value="DUF8212"/>
    <property type="match status" value="1"/>
</dbReference>
<evidence type="ECO:0008006" key="5">
    <source>
        <dbReference type="Google" id="ProtNLM"/>
    </source>
</evidence>
<organism evidence="3 4">
    <name type="scientific">Tetrapyrgos nigripes</name>
    <dbReference type="NCBI Taxonomy" id="182062"/>
    <lineage>
        <taxon>Eukaryota</taxon>
        <taxon>Fungi</taxon>
        <taxon>Dikarya</taxon>
        <taxon>Basidiomycota</taxon>
        <taxon>Agaricomycotina</taxon>
        <taxon>Agaricomycetes</taxon>
        <taxon>Agaricomycetidae</taxon>
        <taxon>Agaricales</taxon>
        <taxon>Marasmiineae</taxon>
        <taxon>Marasmiaceae</taxon>
        <taxon>Tetrapyrgos</taxon>
    </lineage>
</organism>
<reference evidence="3 4" key="1">
    <citation type="journal article" date="2020" name="ISME J.">
        <title>Uncovering the hidden diversity of litter-decomposition mechanisms in mushroom-forming fungi.</title>
        <authorList>
            <person name="Floudas D."/>
            <person name="Bentzer J."/>
            <person name="Ahren D."/>
            <person name="Johansson T."/>
            <person name="Persson P."/>
            <person name="Tunlid A."/>
        </authorList>
    </citation>
    <scope>NUCLEOTIDE SEQUENCE [LARGE SCALE GENOMIC DNA]</scope>
    <source>
        <strain evidence="3 4">CBS 291.85</strain>
    </source>
</reference>
<dbReference type="InterPro" id="IPR058525">
    <property type="entry name" value="DUF8212"/>
</dbReference>
<dbReference type="InterPro" id="IPR010730">
    <property type="entry name" value="HET"/>
</dbReference>
<evidence type="ECO:0000313" key="4">
    <source>
        <dbReference type="Proteomes" id="UP000559256"/>
    </source>
</evidence>
<dbReference type="AlphaFoldDB" id="A0A8H5LLH5"/>
<evidence type="ECO:0000259" key="2">
    <source>
        <dbReference type="Pfam" id="PF26640"/>
    </source>
</evidence>
<dbReference type="EMBL" id="JAACJM010000039">
    <property type="protein sequence ID" value="KAF5361612.1"/>
    <property type="molecule type" value="Genomic_DNA"/>
</dbReference>
<feature type="domain" description="DUF8212" evidence="2">
    <location>
        <begin position="204"/>
        <end position="287"/>
    </location>
</feature>
<evidence type="ECO:0000313" key="3">
    <source>
        <dbReference type="EMBL" id="KAF5361612.1"/>
    </source>
</evidence>
<protein>
    <recommendedName>
        <fullName evidence="5">Heterokaryon incompatibility domain-containing protein</fullName>
    </recommendedName>
</protein>
<dbReference type="PANTHER" id="PTHR10622:SF10">
    <property type="entry name" value="HET DOMAIN-CONTAINING PROTEIN"/>
    <property type="match status" value="1"/>
</dbReference>
<proteinExistence type="predicted"/>
<feature type="domain" description="Heterokaryon incompatibility" evidence="1">
    <location>
        <begin position="21"/>
        <end position="106"/>
    </location>
</feature>
<dbReference type="Pfam" id="PF06985">
    <property type="entry name" value="HET"/>
    <property type="match status" value="1"/>
</dbReference>
<sequence length="676" mass="75754">MRLLNTATLQLVDFIRDIPLYAILSHTWGPEEVSLQDLQDPSGKARQMAGFSKIQKSCELARNYHFEYIWIDTCCINKESSAELSEAINSMYPYYRSSRVCYVYMSDFTRGWTLQELLAPSNILFFDQDWNEIGTKSSLADVLTAVTGIPFQILRGDLSVKVSIAARMSWAAKRQTTRSEDIAYCLMGIFSVNMPTLYGEGAQRAFMRLQEEIIKYSDDQSIFAWRMQTRPSASQEFDISDGRSLFASSPAEFIDSGKLSASSNRDVGASPYAMTNLGLHIYLPVISVKPQERICLAILNCNLHGRAVGIYLHRKYPLGLQFSRVKADDVALEHDWVIPTQKQEIYVQHRNAARIFEESPIEGIYNQCALEIRNLPSLQGFAATKTVSQFGAWARRPIMGSAASRLSNKSFDDDVVYLWAGQQVNIQYWHSTTNESFTVVLGRGLDYEAGAGHILWAKVLVDSDIWDQPESWGVTEVGTRRGLTFLNLAERDSQMLKSGEYISVIVHCTGSRNLYVAEISIGPVKQAQAIASIPSELKYSFDVKSLKSYCSTEGFTLDHNASSPGYYHNQDGVLHVPEDGFGVLDVRDDTDTVVFAIALGMYSGAWVEVLLHTELERLAKMMWKSYSPPVHQARCRTSVSVRGYEGTIQVYEVQTLASHATHVLKATLLKNTASSS</sequence>
<keyword evidence="4" id="KW-1185">Reference proteome</keyword>
<dbReference type="Proteomes" id="UP000559256">
    <property type="component" value="Unassembled WGS sequence"/>
</dbReference>
<evidence type="ECO:0000259" key="1">
    <source>
        <dbReference type="Pfam" id="PF06985"/>
    </source>
</evidence>
<comment type="caution">
    <text evidence="3">The sequence shown here is derived from an EMBL/GenBank/DDBJ whole genome shotgun (WGS) entry which is preliminary data.</text>
</comment>
<accession>A0A8H5LLH5</accession>
<name>A0A8H5LLH5_9AGAR</name>
<dbReference type="PANTHER" id="PTHR10622">
    <property type="entry name" value="HET DOMAIN-CONTAINING PROTEIN"/>
    <property type="match status" value="1"/>
</dbReference>
<dbReference type="OrthoDB" id="10431765at2759"/>
<gene>
    <name evidence="3" type="ORF">D9758_007357</name>
</gene>